<keyword evidence="5 6" id="KW-0131">Cell cycle</keyword>
<evidence type="ECO:0000256" key="7">
    <source>
        <dbReference type="SAM" id="MobiDB-lite"/>
    </source>
</evidence>
<keyword evidence="4 6" id="KW-0539">Nucleus</keyword>
<dbReference type="InterPro" id="IPR012923">
    <property type="entry name" value="Csm3"/>
</dbReference>
<accession>A0ABQ5RN24</accession>
<comment type="similarity">
    <text evidence="2 6">Belongs to the CSM3 family.</text>
</comment>
<evidence type="ECO:0000256" key="4">
    <source>
        <dbReference type="ARBA" id="ARBA00023242"/>
    </source>
</evidence>
<reference evidence="9 10" key="1">
    <citation type="journal article" date="2023" name="IScience">
        <title>Expanded male sex-determining region conserved during the evolution of homothallism in the green alga Volvox.</title>
        <authorList>
            <person name="Yamamoto K."/>
            <person name="Matsuzaki R."/>
            <person name="Mahakham W."/>
            <person name="Heman W."/>
            <person name="Sekimoto H."/>
            <person name="Kawachi M."/>
            <person name="Minakuchi Y."/>
            <person name="Toyoda A."/>
            <person name="Nozaki H."/>
        </authorList>
    </citation>
    <scope>NUCLEOTIDE SEQUENCE [LARGE SCALE GENOMIC DNA]</scope>
    <source>
        <strain evidence="9 10">NIES-4468</strain>
    </source>
</reference>
<dbReference type="PANTHER" id="PTHR13220:SF11">
    <property type="entry name" value="TIMELESS-INTERACTING PROTEIN"/>
    <property type="match status" value="1"/>
</dbReference>
<proteinExistence type="inferred from homology"/>
<dbReference type="Pfam" id="PF07962">
    <property type="entry name" value="Swi3"/>
    <property type="match status" value="1"/>
</dbReference>
<organism evidence="9 10">
    <name type="scientific">Volvox africanus</name>
    <dbReference type="NCBI Taxonomy" id="51714"/>
    <lineage>
        <taxon>Eukaryota</taxon>
        <taxon>Viridiplantae</taxon>
        <taxon>Chlorophyta</taxon>
        <taxon>core chlorophytes</taxon>
        <taxon>Chlorophyceae</taxon>
        <taxon>CS clade</taxon>
        <taxon>Chlamydomonadales</taxon>
        <taxon>Volvocaceae</taxon>
        <taxon>Volvox</taxon>
    </lineage>
</organism>
<evidence type="ECO:0000256" key="6">
    <source>
        <dbReference type="RuleBase" id="RU366049"/>
    </source>
</evidence>
<gene>
    <name evidence="9" type="ORF">VaNZ11_000669</name>
</gene>
<evidence type="ECO:0000313" key="9">
    <source>
        <dbReference type="EMBL" id="GLI58952.1"/>
    </source>
</evidence>
<dbReference type="InterPro" id="IPR040038">
    <property type="entry name" value="TIPIN/Csm3/Swi3"/>
</dbReference>
<evidence type="ECO:0000256" key="2">
    <source>
        <dbReference type="ARBA" id="ARBA00006075"/>
    </source>
</evidence>
<evidence type="ECO:0000256" key="3">
    <source>
        <dbReference type="ARBA" id="ARBA00022763"/>
    </source>
</evidence>
<feature type="region of interest" description="Disordered" evidence="7">
    <location>
        <begin position="1"/>
        <end position="37"/>
    </location>
</feature>
<comment type="subcellular location">
    <subcellularLocation>
        <location evidence="1 6">Nucleus</location>
    </subcellularLocation>
</comment>
<dbReference type="Proteomes" id="UP001165090">
    <property type="component" value="Unassembled WGS sequence"/>
</dbReference>
<dbReference type="EMBL" id="BSDZ01000003">
    <property type="protein sequence ID" value="GLI58952.1"/>
    <property type="molecule type" value="Genomic_DNA"/>
</dbReference>
<evidence type="ECO:0000256" key="1">
    <source>
        <dbReference type="ARBA" id="ARBA00004123"/>
    </source>
</evidence>
<sequence length="531" mass="55249">MDHGDEVRMRSKGLPAGKTADPGAASKPARAPRKKDPKLDLDLLEADGGFNDIWHKMAPTFKASFQGEGHEVADLRRLLELYQRWQMRFYPHCDFDSFVTKLEKAGRSIVVKAKMGGMRQNLLGLIFPADEQGLAAAAVAPEGEMAAGRDANGAAAVAPIQAGVGAQATSALATGGAGAATGRTPSGEDEDQDDELVALQREAEWEAAYEALDELEMAPLPPPRQQQLQNAGRSPAVGLASTGGGAVDHVDMEELAQLAEEMRHPLRPPVEAAALADQLRLSDQKQVQAAGTSGKTVEPAVGDILTGGGGIRVDRDFDEDEELIALAMGYNDALTAVAPAGPRSPALAAVVQQHRTSSADIVLGQDPNAAVGAAAADVAAAAYLDVCEMHGDGGVYTDVEVQEADMEDEDEELRMLAAMDTSEAQAVSIMRRSAICASTATALSAQAEASAVGMDLCNGSYGQGIEQYTGTEEIDAELLAFAADDTQGALGIDYGNGSGNIGVSTVAPHIPGISYTPAVGTTVEVRHVAPT</sequence>
<name>A0ABQ5RN24_9CHLO</name>
<keyword evidence="10" id="KW-1185">Reference proteome</keyword>
<dbReference type="PANTHER" id="PTHR13220">
    <property type="entry name" value="TIMELESS INTERACTING-RELATED"/>
    <property type="match status" value="1"/>
</dbReference>
<evidence type="ECO:0000256" key="5">
    <source>
        <dbReference type="ARBA" id="ARBA00023306"/>
    </source>
</evidence>
<evidence type="ECO:0000259" key="8">
    <source>
        <dbReference type="Pfam" id="PF07962"/>
    </source>
</evidence>
<keyword evidence="3 6" id="KW-0227">DNA damage</keyword>
<evidence type="ECO:0000313" key="10">
    <source>
        <dbReference type="Proteomes" id="UP001165090"/>
    </source>
</evidence>
<feature type="domain" description="Chromosome segregation in meiosis protein 3" evidence="8">
    <location>
        <begin position="39"/>
        <end position="120"/>
    </location>
</feature>
<comment type="function">
    <text evidence="6">Plays an important role in the control of DNA replication and the maintenance of replication fork stability.</text>
</comment>
<comment type="caution">
    <text evidence="9">The sequence shown here is derived from an EMBL/GenBank/DDBJ whole genome shotgun (WGS) entry which is preliminary data.</text>
</comment>
<feature type="region of interest" description="Disordered" evidence="7">
    <location>
        <begin position="223"/>
        <end position="245"/>
    </location>
</feature>
<protein>
    <recommendedName>
        <fullName evidence="8">Chromosome segregation in meiosis protein 3 domain-containing protein</fullName>
    </recommendedName>
</protein>